<evidence type="ECO:0000313" key="3">
    <source>
        <dbReference type="Proteomes" id="UP000800097"/>
    </source>
</evidence>
<dbReference type="SUPFAM" id="SSF81383">
    <property type="entry name" value="F-box domain"/>
    <property type="match status" value="1"/>
</dbReference>
<dbReference type="InterPro" id="IPR001810">
    <property type="entry name" value="F-box_dom"/>
</dbReference>
<dbReference type="CDD" id="cd09917">
    <property type="entry name" value="F-box_SF"/>
    <property type="match status" value="1"/>
</dbReference>
<dbReference type="InterPro" id="IPR036047">
    <property type="entry name" value="F-box-like_dom_sf"/>
</dbReference>
<dbReference type="OrthoDB" id="3912356at2759"/>
<organism evidence="2 3">
    <name type="scientific">Westerdykella ornata</name>
    <dbReference type="NCBI Taxonomy" id="318751"/>
    <lineage>
        <taxon>Eukaryota</taxon>
        <taxon>Fungi</taxon>
        <taxon>Dikarya</taxon>
        <taxon>Ascomycota</taxon>
        <taxon>Pezizomycotina</taxon>
        <taxon>Dothideomycetes</taxon>
        <taxon>Pleosporomycetidae</taxon>
        <taxon>Pleosporales</taxon>
        <taxon>Sporormiaceae</taxon>
        <taxon>Westerdykella</taxon>
    </lineage>
</organism>
<evidence type="ECO:0000259" key="1">
    <source>
        <dbReference type="PROSITE" id="PS50181"/>
    </source>
</evidence>
<gene>
    <name evidence="2" type="ORF">EI97DRAFT_376359</name>
</gene>
<dbReference type="Proteomes" id="UP000800097">
    <property type="component" value="Unassembled WGS sequence"/>
</dbReference>
<accession>A0A6A6JJG1</accession>
<dbReference type="Pfam" id="PF00646">
    <property type="entry name" value="F-box"/>
    <property type="match status" value="1"/>
</dbReference>
<reference evidence="2" key="1">
    <citation type="journal article" date="2020" name="Stud. Mycol.">
        <title>101 Dothideomycetes genomes: a test case for predicting lifestyles and emergence of pathogens.</title>
        <authorList>
            <person name="Haridas S."/>
            <person name="Albert R."/>
            <person name="Binder M."/>
            <person name="Bloem J."/>
            <person name="Labutti K."/>
            <person name="Salamov A."/>
            <person name="Andreopoulos B."/>
            <person name="Baker S."/>
            <person name="Barry K."/>
            <person name="Bills G."/>
            <person name="Bluhm B."/>
            <person name="Cannon C."/>
            <person name="Castanera R."/>
            <person name="Culley D."/>
            <person name="Daum C."/>
            <person name="Ezra D."/>
            <person name="Gonzalez J."/>
            <person name="Henrissat B."/>
            <person name="Kuo A."/>
            <person name="Liang C."/>
            <person name="Lipzen A."/>
            <person name="Lutzoni F."/>
            <person name="Magnuson J."/>
            <person name="Mondo S."/>
            <person name="Nolan M."/>
            <person name="Ohm R."/>
            <person name="Pangilinan J."/>
            <person name="Park H.-J."/>
            <person name="Ramirez L."/>
            <person name="Alfaro M."/>
            <person name="Sun H."/>
            <person name="Tritt A."/>
            <person name="Yoshinaga Y."/>
            <person name="Zwiers L.-H."/>
            <person name="Turgeon B."/>
            <person name="Goodwin S."/>
            <person name="Spatafora J."/>
            <person name="Crous P."/>
            <person name="Grigoriev I."/>
        </authorList>
    </citation>
    <scope>NUCLEOTIDE SEQUENCE</scope>
    <source>
        <strain evidence="2">CBS 379.55</strain>
    </source>
</reference>
<keyword evidence="3" id="KW-1185">Reference proteome</keyword>
<dbReference type="EMBL" id="ML986492">
    <property type="protein sequence ID" value="KAF2276780.1"/>
    <property type="molecule type" value="Genomic_DNA"/>
</dbReference>
<sequence>MLDRRDSVIQRDEKLEQLVANLPDHVWQRIASYLNPADVARLSLTTKTFQKKVGGDPLRVLALPENHHHLNLFLSDLDRYYPNHLHCFPCAKFHRRIRKGHERLKTDFVANPLYNCPKVYSSYLPRIRLVHGHQLPYSFIQLAIRHEIYSKNHGIDPELLCQRWRDTETGWTHTTRYTVHDGHLLARVRSQVFAAPGLTQTSMRHLLYDPRDDYLPYFSVCAHWRDGELMRIVKCALSHIPEPPQSYLRQLRSHPMLSRSLAHPNYLAVMCDFCRPARRCPECPTEYLVEVKLTEDKNDAINPFKHALVVTRWSDLGDGSGPTASPEYCAVQGTKADYDSFTHVGRRATAGIFESKMSHAIPGQRMISLNPRNRKLGEEGHGWY</sequence>
<proteinExistence type="predicted"/>
<dbReference type="RefSeq" id="XP_033654319.1">
    <property type="nucleotide sequence ID" value="XM_033795552.1"/>
</dbReference>
<evidence type="ECO:0000313" key="2">
    <source>
        <dbReference type="EMBL" id="KAF2276780.1"/>
    </source>
</evidence>
<dbReference type="GeneID" id="54548727"/>
<protein>
    <recommendedName>
        <fullName evidence="1">F-box domain-containing protein</fullName>
    </recommendedName>
</protein>
<dbReference type="AlphaFoldDB" id="A0A6A6JJG1"/>
<feature type="domain" description="F-box" evidence="1">
    <location>
        <begin position="16"/>
        <end position="50"/>
    </location>
</feature>
<name>A0A6A6JJG1_WESOR</name>
<dbReference type="PROSITE" id="PS50181">
    <property type="entry name" value="FBOX"/>
    <property type="match status" value="1"/>
</dbReference>